<organism evidence="1 2">
    <name type="scientific">Trichosporon asahii var. asahii (strain CBS 8904)</name>
    <name type="common">Yeast</name>
    <dbReference type="NCBI Taxonomy" id="1220162"/>
    <lineage>
        <taxon>Eukaryota</taxon>
        <taxon>Fungi</taxon>
        <taxon>Dikarya</taxon>
        <taxon>Basidiomycota</taxon>
        <taxon>Agaricomycotina</taxon>
        <taxon>Tremellomycetes</taxon>
        <taxon>Trichosporonales</taxon>
        <taxon>Trichosporonaceae</taxon>
        <taxon>Trichosporon</taxon>
    </lineage>
</organism>
<comment type="caution">
    <text evidence="1">The sequence shown here is derived from an EMBL/GenBank/DDBJ whole genome shotgun (WGS) entry which is preliminary data.</text>
</comment>
<proteinExistence type="predicted"/>
<evidence type="ECO:0000313" key="1">
    <source>
        <dbReference type="EMBL" id="EKD05486.1"/>
    </source>
</evidence>
<evidence type="ECO:0000313" key="2">
    <source>
        <dbReference type="Proteomes" id="UP000006757"/>
    </source>
</evidence>
<protein>
    <submittedName>
        <fullName evidence="1">Uncharacterized protein</fullName>
    </submittedName>
</protein>
<reference evidence="1 2" key="1">
    <citation type="journal article" date="2012" name="Eukaryot. Cell">
        <title>Genome sequence of the Trichosporon asahii environmental strain CBS 8904.</title>
        <authorList>
            <person name="Yang R.Y."/>
            <person name="Li H.T."/>
            <person name="Zhu H."/>
            <person name="Zhou G.P."/>
            <person name="Wang M."/>
            <person name="Wang L."/>
        </authorList>
    </citation>
    <scope>NUCLEOTIDE SEQUENCE [LARGE SCALE GENOMIC DNA]</scope>
    <source>
        <strain evidence="1 2">CBS 8904</strain>
    </source>
</reference>
<accession>K1VY21</accession>
<dbReference type="AlphaFoldDB" id="K1VY21"/>
<dbReference type="EMBL" id="AMBO01000091">
    <property type="protein sequence ID" value="EKD05486.1"/>
    <property type="molecule type" value="Genomic_DNA"/>
</dbReference>
<gene>
    <name evidence="1" type="ORF">A1Q2_00247</name>
</gene>
<dbReference type="InParanoid" id="K1VY21"/>
<dbReference type="HOGENOM" id="CLU_2293658_0_0_1"/>
<dbReference type="Proteomes" id="UP000006757">
    <property type="component" value="Unassembled WGS sequence"/>
</dbReference>
<name>K1VY21_TRIAC</name>
<keyword evidence="2" id="KW-1185">Reference proteome</keyword>
<sequence length="101" mass="11009">MDLARLRFGAERGAGVDRLELLPLYAIPAFRGTKEAPLRTPNTPMQGTHDVQFLGTTLGVLRHMGDRQASELAGKVSSELSARYLSPLSFTSHSSLPPYVL</sequence>